<dbReference type="PROSITE" id="PS51217">
    <property type="entry name" value="UVRD_HELICASE_CTER"/>
    <property type="match status" value="1"/>
</dbReference>
<dbReference type="GO" id="GO:0000725">
    <property type="term" value="P:recombinational repair"/>
    <property type="evidence" value="ECO:0007669"/>
    <property type="project" value="TreeGrafter"/>
</dbReference>
<evidence type="ECO:0000256" key="2">
    <source>
        <dbReference type="ARBA" id="ARBA00022801"/>
    </source>
</evidence>
<evidence type="ECO:0000256" key="9">
    <source>
        <dbReference type="ARBA" id="ARBA00048988"/>
    </source>
</evidence>
<evidence type="ECO:0000313" key="14">
    <source>
        <dbReference type="EMBL" id="SNB80227.1"/>
    </source>
</evidence>
<dbReference type="EMBL" id="FYDG01000012">
    <property type="protein sequence ID" value="SNB80227.1"/>
    <property type="molecule type" value="Genomic_DNA"/>
</dbReference>
<dbReference type="PROSITE" id="PS51198">
    <property type="entry name" value="UVRD_HELICASE_ATP_BIND"/>
    <property type="match status" value="1"/>
</dbReference>
<comment type="catalytic activity">
    <reaction evidence="6">
        <text>Couples ATP hydrolysis with the unwinding of duplex DNA by translocating in the 3'-5' direction.</text>
        <dbReference type="EC" id="5.6.2.4"/>
    </reaction>
</comment>
<dbReference type="InterPro" id="IPR014151">
    <property type="entry name" value="DNA_helicase_AddA"/>
</dbReference>
<dbReference type="GO" id="GO:0043138">
    <property type="term" value="F:3'-5' DNA helicase activity"/>
    <property type="evidence" value="ECO:0007669"/>
    <property type="project" value="UniProtKB-EC"/>
</dbReference>
<feature type="domain" description="UvrD-like helicase C-terminal" evidence="13">
    <location>
        <begin position="517"/>
        <end position="790"/>
    </location>
</feature>
<dbReference type="GO" id="GO:0005524">
    <property type="term" value="F:ATP binding"/>
    <property type="evidence" value="ECO:0007669"/>
    <property type="project" value="UniProtKB-UniRule"/>
</dbReference>
<evidence type="ECO:0000259" key="12">
    <source>
        <dbReference type="PROSITE" id="PS51198"/>
    </source>
</evidence>
<dbReference type="Pfam" id="PF00580">
    <property type="entry name" value="UvrD-helicase"/>
    <property type="match status" value="1"/>
</dbReference>
<dbReference type="AlphaFoldDB" id="A0A212S4W3"/>
<dbReference type="GO" id="GO:0016887">
    <property type="term" value="F:ATP hydrolysis activity"/>
    <property type="evidence" value="ECO:0007669"/>
    <property type="project" value="RHEA"/>
</dbReference>
<dbReference type="GO" id="GO:0005829">
    <property type="term" value="C:cytosol"/>
    <property type="evidence" value="ECO:0007669"/>
    <property type="project" value="TreeGrafter"/>
</dbReference>
<keyword evidence="1 10" id="KW-0547">Nucleotide-binding</keyword>
<dbReference type="Proteomes" id="UP000198418">
    <property type="component" value="Unassembled WGS sequence"/>
</dbReference>
<dbReference type="RefSeq" id="WP_088521948.1">
    <property type="nucleotide sequence ID" value="NZ_FYDG01000012.1"/>
</dbReference>
<keyword evidence="5" id="KW-0413">Isomerase</keyword>
<evidence type="ECO:0000259" key="13">
    <source>
        <dbReference type="PROSITE" id="PS51217"/>
    </source>
</evidence>
<evidence type="ECO:0000256" key="4">
    <source>
        <dbReference type="ARBA" id="ARBA00022840"/>
    </source>
</evidence>
<feature type="compositionally biased region" description="Basic and acidic residues" evidence="11">
    <location>
        <begin position="1"/>
        <end position="15"/>
    </location>
</feature>
<feature type="binding site" evidence="10">
    <location>
        <begin position="29"/>
        <end position="36"/>
    </location>
    <ligand>
        <name>ATP</name>
        <dbReference type="ChEBI" id="CHEBI:30616"/>
    </ligand>
</feature>
<gene>
    <name evidence="14" type="ORF">SAMN06265338_11296</name>
</gene>
<dbReference type="GO" id="GO:0033202">
    <property type="term" value="C:DNA helicase complex"/>
    <property type="evidence" value="ECO:0007669"/>
    <property type="project" value="TreeGrafter"/>
</dbReference>
<evidence type="ECO:0000256" key="6">
    <source>
        <dbReference type="ARBA" id="ARBA00034617"/>
    </source>
</evidence>
<sequence>MSVERPIPEKTRSDQTRASNPRNSAWVAANAGSGKTHVLAQRVIRLLLNGNRPSRILCLTFTKAAAANMSERVFRTLAHWSTLSDADLSEAIAATGEPRPERPDELARARILFARALETPGGLKMLTIHAFCERLLHIAPFEANVPASFCVLEDARRDALLDQARRDVLTAAQTDTALSSAIARITDEIGGVFDKFFKSALEKRALFRALNSDKAERDLRAALGSEPGDTVDAVTKAIVTEGLSPDEWLAFADFMATGGANDQKRARALRDAYEQWRSNDLDAAVQSLASVYMKKTDGAPAVLLTKALANARPDILEALAADQMRVLALWDRLAAARIAERTMALSVVVNAIQDRYERLKATLQCVDFDDMIDRTLNLLSRSSSAWLLRKLDDGIDHILLDEAQDTSAAQWEIIERISADFFVGEGQARRPRTIFAVGDEKQSIFSFQGAQPDLFSAKRRDLARRIREAEACFEPVELHLSFRSAPGVLDAVDKVFATPERSRGLYAGDEHVPTVHEAWKRDLPSIIELWDVKAAQDREPSRNWKLPLDYRDETDPAVASARRIAGVIAKWLKEGEVVGTGLQARPVQAGDIMILVRRRDAFFEAMIRALKEKGVPTGGSDRLQLAQHIAVMDLLAIARAALLPEDDLNLATVLKTPLFGLSDEDLLILAPRREGALIDELKASSVLAYQAACSKLDLLSQMAEVLTPFDFFARMLGPMRGRKAILARLGPEAGDVLDELLNLALAHESGAAPSLQAFITEIESSSGTIKRDLDSSEGQVRVMTVHAAKGLEAKIVFLPDVCSTPTTRLDLPIFAVDGGASGPLPVWSPRKEQDCAQFSSLRDARKDANLAEYRRLLYVALTRAEERVYIAGHRGKLEMSGESWRAMIEQALAGDMTEAPAHWADDESVLRL</sequence>
<keyword evidence="3 10" id="KW-0347">Helicase</keyword>
<dbReference type="NCBIfam" id="TIGR02784">
    <property type="entry name" value="addA_alphas"/>
    <property type="match status" value="1"/>
</dbReference>
<dbReference type="Gene3D" id="3.40.50.300">
    <property type="entry name" value="P-loop containing nucleotide triphosphate hydrolases"/>
    <property type="match status" value="4"/>
</dbReference>
<evidence type="ECO:0000256" key="10">
    <source>
        <dbReference type="PROSITE-ProRule" id="PRU00560"/>
    </source>
</evidence>
<evidence type="ECO:0000256" key="3">
    <source>
        <dbReference type="ARBA" id="ARBA00022806"/>
    </source>
</evidence>
<feature type="region of interest" description="Disordered" evidence="11">
    <location>
        <begin position="1"/>
        <end position="24"/>
    </location>
</feature>
<keyword evidence="2 10" id="KW-0378">Hydrolase</keyword>
<dbReference type="Pfam" id="PF13361">
    <property type="entry name" value="UvrD_C"/>
    <property type="match status" value="1"/>
</dbReference>
<proteinExistence type="predicted"/>
<protein>
    <recommendedName>
        <fullName evidence="7">DNA 3'-5' helicase</fullName>
        <ecNumber evidence="7">5.6.2.4</ecNumber>
    </recommendedName>
    <alternativeName>
        <fullName evidence="8">DNA 3'-5' helicase II</fullName>
    </alternativeName>
</protein>
<dbReference type="PANTHER" id="PTHR11070:SF2">
    <property type="entry name" value="ATP-DEPENDENT DNA HELICASE SRS2"/>
    <property type="match status" value="1"/>
</dbReference>
<dbReference type="PANTHER" id="PTHR11070">
    <property type="entry name" value="UVRD / RECB / PCRA DNA HELICASE FAMILY MEMBER"/>
    <property type="match status" value="1"/>
</dbReference>
<comment type="catalytic activity">
    <reaction evidence="9">
        <text>ATP + H2O = ADP + phosphate + H(+)</text>
        <dbReference type="Rhea" id="RHEA:13065"/>
        <dbReference type="ChEBI" id="CHEBI:15377"/>
        <dbReference type="ChEBI" id="CHEBI:15378"/>
        <dbReference type="ChEBI" id="CHEBI:30616"/>
        <dbReference type="ChEBI" id="CHEBI:43474"/>
        <dbReference type="ChEBI" id="CHEBI:456216"/>
        <dbReference type="EC" id="5.6.2.4"/>
    </reaction>
</comment>
<feature type="domain" description="UvrD-like helicase ATP-binding" evidence="12">
    <location>
        <begin position="8"/>
        <end position="485"/>
    </location>
</feature>
<dbReference type="InterPro" id="IPR014016">
    <property type="entry name" value="UvrD-like_ATP-bd"/>
</dbReference>
<name>A0A212S4W3_RHOAC</name>
<dbReference type="InterPro" id="IPR027417">
    <property type="entry name" value="P-loop_NTPase"/>
</dbReference>
<evidence type="ECO:0000256" key="1">
    <source>
        <dbReference type="ARBA" id="ARBA00022741"/>
    </source>
</evidence>
<accession>A0A212S4W3</accession>
<dbReference type="GO" id="GO:0003677">
    <property type="term" value="F:DNA binding"/>
    <property type="evidence" value="ECO:0007669"/>
    <property type="project" value="InterPro"/>
</dbReference>
<evidence type="ECO:0000256" key="8">
    <source>
        <dbReference type="ARBA" id="ARBA00034923"/>
    </source>
</evidence>
<evidence type="ECO:0000256" key="11">
    <source>
        <dbReference type="SAM" id="MobiDB-lite"/>
    </source>
</evidence>
<organism evidence="14 15">
    <name type="scientific">Rhodoblastus acidophilus</name>
    <name type="common">Rhodopseudomonas acidophila</name>
    <dbReference type="NCBI Taxonomy" id="1074"/>
    <lineage>
        <taxon>Bacteria</taxon>
        <taxon>Pseudomonadati</taxon>
        <taxon>Pseudomonadota</taxon>
        <taxon>Alphaproteobacteria</taxon>
        <taxon>Hyphomicrobiales</taxon>
        <taxon>Rhodoblastaceae</taxon>
        <taxon>Rhodoblastus</taxon>
    </lineage>
</organism>
<dbReference type="InterPro" id="IPR014017">
    <property type="entry name" value="DNA_helicase_UvrD-like_C"/>
</dbReference>
<evidence type="ECO:0000256" key="7">
    <source>
        <dbReference type="ARBA" id="ARBA00034808"/>
    </source>
</evidence>
<keyword evidence="15" id="KW-1185">Reference proteome</keyword>
<keyword evidence="4 10" id="KW-0067">ATP-binding</keyword>
<dbReference type="OrthoDB" id="9810135at2"/>
<reference evidence="15" key="1">
    <citation type="submission" date="2017-06" db="EMBL/GenBank/DDBJ databases">
        <authorList>
            <person name="Varghese N."/>
            <person name="Submissions S."/>
        </authorList>
    </citation>
    <scope>NUCLEOTIDE SEQUENCE [LARGE SCALE GENOMIC DNA]</scope>
    <source>
        <strain evidence="15">DSM 137</strain>
    </source>
</reference>
<dbReference type="EC" id="5.6.2.4" evidence="7"/>
<evidence type="ECO:0000256" key="5">
    <source>
        <dbReference type="ARBA" id="ARBA00023235"/>
    </source>
</evidence>
<evidence type="ECO:0000313" key="15">
    <source>
        <dbReference type="Proteomes" id="UP000198418"/>
    </source>
</evidence>
<dbReference type="InterPro" id="IPR000212">
    <property type="entry name" value="DNA_helicase_UvrD/REP"/>
</dbReference>
<dbReference type="SUPFAM" id="SSF52540">
    <property type="entry name" value="P-loop containing nucleoside triphosphate hydrolases"/>
    <property type="match status" value="1"/>
</dbReference>